<evidence type="ECO:0000313" key="7">
    <source>
        <dbReference type="Proteomes" id="UP000585665"/>
    </source>
</evidence>
<evidence type="ECO:0000256" key="3">
    <source>
        <dbReference type="ARBA" id="ARBA00023027"/>
    </source>
</evidence>
<comment type="similarity">
    <text evidence="1 4">Belongs to the D-isomer specific 2-hydroxyacid dehydrogenase family.</text>
</comment>
<gene>
    <name evidence="6" type="ORF">HUK82_05050</name>
</gene>
<dbReference type="InterPro" id="IPR015878">
    <property type="entry name" value="Ado_hCys_hydrolase_NAD-bd"/>
</dbReference>
<dbReference type="Pfam" id="PF00389">
    <property type="entry name" value="2-Hacid_dh"/>
    <property type="match status" value="1"/>
</dbReference>
<name>A0A850PBM7_9PROT</name>
<dbReference type="AlphaFoldDB" id="A0A850PBM7"/>
<dbReference type="PROSITE" id="PS00671">
    <property type="entry name" value="D_2_HYDROXYACID_DH_3"/>
    <property type="match status" value="1"/>
</dbReference>
<sequence>MLDPMAQKGLDKFAQFLPDDFEIATSRSRAPADQLEAIKGATFVITADVPVTAEMMEVGAAHGLKGVHKWGVGYDNIDCERAREVGVRVMRTTGSNAVMVAETTLALMLALQRNIVRGHVGLQKGEWLKGSLGETSMRLTGKTIGLIGLGYIGKQVARLLRGFDCEVIYTKRTPISAEEAQELRARLVTLDELIETSDVISLHCALTDETADMINKESIARMKPGSILINTARGGLVNENDLAEAVESGHLRGAAVDVFPVEPIAADHRFVGVDRIIITPHVGAISADAYADNVKRMVHNMVCVAKGEEPPAFDTLV</sequence>
<dbReference type="PANTHER" id="PTHR43761:SF1">
    <property type="entry name" value="D-ISOMER SPECIFIC 2-HYDROXYACID DEHYDROGENASE CATALYTIC DOMAIN-CONTAINING PROTEIN-RELATED"/>
    <property type="match status" value="1"/>
</dbReference>
<organism evidence="6 7">
    <name type="scientific">Ameyamaea chiangmaiensis</name>
    <dbReference type="NCBI Taxonomy" id="442969"/>
    <lineage>
        <taxon>Bacteria</taxon>
        <taxon>Pseudomonadati</taxon>
        <taxon>Pseudomonadota</taxon>
        <taxon>Alphaproteobacteria</taxon>
        <taxon>Acetobacterales</taxon>
        <taxon>Acetobacteraceae</taxon>
        <taxon>Ameyamaea</taxon>
    </lineage>
</organism>
<dbReference type="InterPro" id="IPR036291">
    <property type="entry name" value="NAD(P)-bd_dom_sf"/>
</dbReference>
<dbReference type="GO" id="GO:0016616">
    <property type="term" value="F:oxidoreductase activity, acting on the CH-OH group of donors, NAD or NADP as acceptor"/>
    <property type="evidence" value="ECO:0007669"/>
    <property type="project" value="InterPro"/>
</dbReference>
<dbReference type="FunFam" id="3.40.50.720:FF:000203">
    <property type="entry name" value="D-3-phosphoglycerate dehydrogenase (SerA)"/>
    <property type="match status" value="1"/>
</dbReference>
<dbReference type="InterPro" id="IPR006139">
    <property type="entry name" value="D-isomer_2_OHA_DH_cat_dom"/>
</dbReference>
<dbReference type="InterPro" id="IPR006140">
    <property type="entry name" value="D-isomer_DH_NAD-bd"/>
</dbReference>
<keyword evidence="7" id="KW-1185">Reference proteome</keyword>
<dbReference type="GO" id="GO:0051287">
    <property type="term" value="F:NAD binding"/>
    <property type="evidence" value="ECO:0007669"/>
    <property type="project" value="InterPro"/>
</dbReference>
<keyword evidence="3" id="KW-0520">NAD</keyword>
<accession>A0A850PBM7</accession>
<evidence type="ECO:0000313" key="6">
    <source>
        <dbReference type="EMBL" id="NVN39930.1"/>
    </source>
</evidence>
<dbReference type="InterPro" id="IPR029753">
    <property type="entry name" value="D-isomer_DH_CS"/>
</dbReference>
<keyword evidence="2 4" id="KW-0560">Oxidoreductase</keyword>
<proteinExistence type="inferred from homology"/>
<evidence type="ECO:0000256" key="2">
    <source>
        <dbReference type="ARBA" id="ARBA00023002"/>
    </source>
</evidence>
<dbReference type="Proteomes" id="UP000585665">
    <property type="component" value="Unassembled WGS sequence"/>
</dbReference>
<dbReference type="SUPFAM" id="SSF51735">
    <property type="entry name" value="NAD(P)-binding Rossmann-fold domains"/>
    <property type="match status" value="1"/>
</dbReference>
<protein>
    <submittedName>
        <fullName evidence="6">3-phosphoglycerate dehydrogenase</fullName>
    </submittedName>
</protein>
<dbReference type="Gene3D" id="3.40.50.720">
    <property type="entry name" value="NAD(P)-binding Rossmann-like Domain"/>
    <property type="match status" value="2"/>
</dbReference>
<dbReference type="PANTHER" id="PTHR43761">
    <property type="entry name" value="D-ISOMER SPECIFIC 2-HYDROXYACID DEHYDROGENASE FAMILY PROTEIN (AFU_ORTHOLOGUE AFUA_1G13630)"/>
    <property type="match status" value="1"/>
</dbReference>
<dbReference type="Pfam" id="PF02826">
    <property type="entry name" value="2-Hacid_dh_C"/>
    <property type="match status" value="1"/>
</dbReference>
<comment type="caution">
    <text evidence="6">The sequence shown here is derived from an EMBL/GenBank/DDBJ whole genome shotgun (WGS) entry which is preliminary data.</text>
</comment>
<evidence type="ECO:0000259" key="5">
    <source>
        <dbReference type="SMART" id="SM00997"/>
    </source>
</evidence>
<dbReference type="InterPro" id="IPR050418">
    <property type="entry name" value="D-iso_2-hydroxyacid_DH_PdxB"/>
</dbReference>
<evidence type="ECO:0000256" key="1">
    <source>
        <dbReference type="ARBA" id="ARBA00005854"/>
    </source>
</evidence>
<reference evidence="6 7" key="1">
    <citation type="submission" date="2020-06" db="EMBL/GenBank/DDBJ databases">
        <title>Description of novel acetic acid bacteria.</title>
        <authorList>
            <person name="Sombolestani A."/>
        </authorList>
    </citation>
    <scope>NUCLEOTIDE SEQUENCE [LARGE SCALE GENOMIC DNA]</scope>
    <source>
        <strain evidence="6 7">LMG 27010</strain>
    </source>
</reference>
<dbReference type="SMART" id="SM00997">
    <property type="entry name" value="AdoHcyase_NAD"/>
    <property type="match status" value="1"/>
</dbReference>
<evidence type="ECO:0000256" key="4">
    <source>
        <dbReference type="RuleBase" id="RU003719"/>
    </source>
</evidence>
<feature type="domain" description="S-adenosyl-L-homocysteine hydrolase NAD binding" evidence="5">
    <location>
        <begin position="128"/>
        <end position="268"/>
    </location>
</feature>
<dbReference type="EMBL" id="JABXXR010000021">
    <property type="protein sequence ID" value="NVN39930.1"/>
    <property type="molecule type" value="Genomic_DNA"/>
</dbReference>
<dbReference type="SUPFAM" id="SSF52283">
    <property type="entry name" value="Formate/glycerate dehydrogenase catalytic domain-like"/>
    <property type="match status" value="1"/>
</dbReference>